<feature type="signal peptide" evidence="2">
    <location>
        <begin position="1"/>
        <end position="22"/>
    </location>
</feature>
<keyword evidence="2" id="KW-0732">Signal</keyword>
<feature type="region of interest" description="Disordered" evidence="1">
    <location>
        <begin position="113"/>
        <end position="133"/>
    </location>
</feature>
<feature type="compositionally biased region" description="Low complexity" evidence="1">
    <location>
        <begin position="243"/>
        <end position="255"/>
    </location>
</feature>
<gene>
    <name evidence="4" type="ORF">LDAN0321_LOCUS9992</name>
</gene>
<name>A0A7S2KMM8_9STRA</name>
<accession>A0A7S2KMM8</accession>
<feature type="domain" description="Limiting CO2-inducible protein B/C beta carbonyic anhydrase" evidence="3">
    <location>
        <begin position="293"/>
        <end position="531"/>
    </location>
</feature>
<evidence type="ECO:0000256" key="1">
    <source>
        <dbReference type="SAM" id="MobiDB-lite"/>
    </source>
</evidence>
<dbReference type="InterPro" id="IPR040703">
    <property type="entry name" value="LCIB/C_CA"/>
</dbReference>
<reference evidence="4" key="1">
    <citation type="submission" date="2021-01" db="EMBL/GenBank/DDBJ databases">
        <authorList>
            <person name="Corre E."/>
            <person name="Pelletier E."/>
            <person name="Niang G."/>
            <person name="Scheremetjew M."/>
            <person name="Finn R."/>
            <person name="Kale V."/>
            <person name="Holt S."/>
            <person name="Cochrane G."/>
            <person name="Meng A."/>
            <person name="Brown T."/>
            <person name="Cohen L."/>
        </authorList>
    </citation>
    <scope>NUCLEOTIDE SEQUENCE</scope>
    <source>
        <strain evidence="4">B650</strain>
    </source>
</reference>
<evidence type="ECO:0000259" key="3">
    <source>
        <dbReference type="Pfam" id="PF18599"/>
    </source>
</evidence>
<sequence>MVRLSHAATALALTTAATSVSAFTLPKYAATTKKASPLFFSSYLDSLGDQNQHASYEPVNGEAASYGNVAVMEPPRPVVVEEPVVAIPEEPQRIMMLEEPAVPVVDAYDAPRKEVPQAKPPAPSAGAQSSVASPDRREALYFGLGATSFFLVPQEIVSFVKGKVNGVAPQAIPPGQIPATIGPLGMQPPPAATSTMVPPPIVPPVVPQQQQEEQMQEQPIPSLEEQMQMMEQNRLESTPPPVVEQQQQQAPPPAMEQAPPVVEQQQQPMLMSSGYAPLTPACADAITKNFPNAIPIHDFNSELRGMLDARGYTQQNTLLATSICPDEINSGFVLDMLHTWELPKQFTLGGLAGVPFVGTSGMDAFLHHVPNANNQLGKVVIVFGPHIGITEDGQVGKIARENQAGASSACGAAIGAYKAIVKAHASEAKTQMGSLSAANSIDAQEEYIIAQLDDKLNRFPPPPEGEGDPIAHVTRLMYVIIKEFMLKTMNTLEDRGTVWNEASEIALVGGILINTAEGKSDYFQPLMFECRKGQVEDLLGDRSFF</sequence>
<organism evidence="4">
    <name type="scientific">Leptocylindrus danicus</name>
    <dbReference type="NCBI Taxonomy" id="163516"/>
    <lineage>
        <taxon>Eukaryota</taxon>
        <taxon>Sar</taxon>
        <taxon>Stramenopiles</taxon>
        <taxon>Ochrophyta</taxon>
        <taxon>Bacillariophyta</taxon>
        <taxon>Coscinodiscophyceae</taxon>
        <taxon>Chaetocerotophycidae</taxon>
        <taxon>Leptocylindrales</taxon>
        <taxon>Leptocylindraceae</taxon>
        <taxon>Leptocylindrus</taxon>
    </lineage>
</organism>
<protein>
    <recommendedName>
        <fullName evidence="3">Limiting CO2-inducible protein B/C beta carbonyic anhydrase domain-containing protein</fullName>
    </recommendedName>
</protein>
<dbReference type="Pfam" id="PF18599">
    <property type="entry name" value="LCIB_C_CA"/>
    <property type="match status" value="1"/>
</dbReference>
<feature type="chain" id="PRO_5030908331" description="Limiting CO2-inducible protein B/C beta carbonyic anhydrase domain-containing protein" evidence="2">
    <location>
        <begin position="23"/>
        <end position="545"/>
    </location>
</feature>
<dbReference type="PANTHER" id="PTHR38016:SF1">
    <property type="entry name" value="LIMITING CO2-INDUCIBLE PROTEIN B_C BETA CARBONYIC ANHYDRASE DOMAIN-CONTAINING PROTEIN"/>
    <property type="match status" value="1"/>
</dbReference>
<dbReference type="EMBL" id="HBGY01015411">
    <property type="protein sequence ID" value="CAD9579935.1"/>
    <property type="molecule type" value="Transcribed_RNA"/>
</dbReference>
<evidence type="ECO:0000256" key="2">
    <source>
        <dbReference type="SAM" id="SignalP"/>
    </source>
</evidence>
<proteinExistence type="predicted"/>
<feature type="region of interest" description="Disordered" evidence="1">
    <location>
        <begin position="234"/>
        <end position="255"/>
    </location>
</feature>
<dbReference type="PANTHER" id="PTHR38016">
    <property type="entry name" value="UNNAMED PRODUCT"/>
    <property type="match status" value="1"/>
</dbReference>
<evidence type="ECO:0000313" key="4">
    <source>
        <dbReference type="EMBL" id="CAD9579935.1"/>
    </source>
</evidence>
<dbReference type="AlphaFoldDB" id="A0A7S2KMM8"/>